<reference evidence="2 3" key="1">
    <citation type="submission" date="2024-08" db="EMBL/GenBank/DDBJ databases">
        <title>Gnathostoma spinigerum genome.</title>
        <authorList>
            <person name="Gonzalez-Bertolin B."/>
            <person name="Monzon S."/>
            <person name="Zaballos A."/>
            <person name="Jimenez P."/>
            <person name="Dekumyoy P."/>
            <person name="Varona S."/>
            <person name="Cuesta I."/>
            <person name="Sumanam S."/>
            <person name="Adisakwattana P."/>
            <person name="Gasser R.B."/>
            <person name="Hernandez-Gonzalez A."/>
            <person name="Young N.D."/>
            <person name="Perteguer M.J."/>
        </authorList>
    </citation>
    <scope>NUCLEOTIDE SEQUENCE [LARGE SCALE GENOMIC DNA]</scope>
    <source>
        <strain evidence="2">AL3</strain>
        <tissue evidence="2">Liver</tissue>
    </source>
</reference>
<proteinExistence type="predicted"/>
<dbReference type="InterPro" id="IPR000330">
    <property type="entry name" value="SNF2_N"/>
</dbReference>
<comment type="caution">
    <text evidence="2">The sequence shown here is derived from an EMBL/GenBank/DDBJ whole genome shotgun (WGS) entry which is preliminary data.</text>
</comment>
<dbReference type="PANTHER" id="PTHR45629">
    <property type="entry name" value="SNF2/RAD54 FAMILY MEMBER"/>
    <property type="match status" value="1"/>
</dbReference>
<dbReference type="Pfam" id="PF00176">
    <property type="entry name" value="SNF2-rel_dom"/>
    <property type="match status" value="1"/>
</dbReference>
<name>A0ABD6E9R8_9BILA</name>
<evidence type="ECO:0000259" key="1">
    <source>
        <dbReference type="Pfam" id="PF00176"/>
    </source>
</evidence>
<gene>
    <name evidence="2" type="ORF">AB6A40_002655</name>
</gene>
<keyword evidence="3" id="KW-1185">Reference proteome</keyword>
<protein>
    <recommendedName>
        <fullName evidence="1">SNF2 N-terminal domain-containing protein</fullName>
    </recommendedName>
</protein>
<evidence type="ECO:0000313" key="3">
    <source>
        <dbReference type="Proteomes" id="UP001608902"/>
    </source>
</evidence>
<dbReference type="EMBL" id="JBGFUD010001212">
    <property type="protein sequence ID" value="MFH4975946.1"/>
    <property type="molecule type" value="Genomic_DNA"/>
</dbReference>
<dbReference type="PANTHER" id="PTHR45629:SF7">
    <property type="entry name" value="DNA EXCISION REPAIR PROTEIN ERCC-6-RELATED"/>
    <property type="match status" value="1"/>
</dbReference>
<dbReference type="InterPro" id="IPR027417">
    <property type="entry name" value="P-loop_NTPase"/>
</dbReference>
<dbReference type="SUPFAM" id="SSF52540">
    <property type="entry name" value="P-loop containing nucleoside triphosphate hydrolases"/>
    <property type="match status" value="1"/>
</dbReference>
<dbReference type="InterPro" id="IPR038718">
    <property type="entry name" value="SNF2-like_sf"/>
</dbReference>
<dbReference type="Proteomes" id="UP001608902">
    <property type="component" value="Unassembled WGS sequence"/>
</dbReference>
<organism evidence="2 3">
    <name type="scientific">Gnathostoma spinigerum</name>
    <dbReference type="NCBI Taxonomy" id="75299"/>
    <lineage>
        <taxon>Eukaryota</taxon>
        <taxon>Metazoa</taxon>
        <taxon>Ecdysozoa</taxon>
        <taxon>Nematoda</taxon>
        <taxon>Chromadorea</taxon>
        <taxon>Rhabditida</taxon>
        <taxon>Spirurina</taxon>
        <taxon>Gnathostomatomorpha</taxon>
        <taxon>Gnathostomatoidea</taxon>
        <taxon>Gnathostomatidae</taxon>
        <taxon>Gnathostoma</taxon>
    </lineage>
</organism>
<accession>A0ABD6E9R8</accession>
<evidence type="ECO:0000313" key="2">
    <source>
        <dbReference type="EMBL" id="MFH4975946.1"/>
    </source>
</evidence>
<dbReference type="InterPro" id="IPR050496">
    <property type="entry name" value="SNF2_RAD54_helicase_repair"/>
</dbReference>
<sequence>MNPSENTELRKYAVVYGKVSSRKHKKWKGDGALIIKENGAVLRGEGGELLAKTGCLSKKDLEHLSEDGRLIISGFEVEIQDAVVRHNEERPTSLLRLFKSNTSSNRQFVLPLREGSSLEALGTDCIKGLTLPSGENIGISNRLLHFLRPHQEDGIKFLYERLKDKGGGAILGDEMGLGKTLQTIGLISAFLNPTAQNERILSKAILIVPCSLLKNWQAEFSKWLKDKRSLSTRRAP</sequence>
<dbReference type="Gene3D" id="3.40.50.10810">
    <property type="entry name" value="Tandem AAA-ATPase domain"/>
    <property type="match status" value="1"/>
</dbReference>
<dbReference type="AlphaFoldDB" id="A0ABD6E9R8"/>
<feature type="domain" description="SNF2 N-terminal" evidence="1">
    <location>
        <begin position="150"/>
        <end position="226"/>
    </location>
</feature>